<reference evidence="1" key="1">
    <citation type="submission" date="2022-10" db="EMBL/GenBank/DDBJ databases">
        <title>The complete genomes of actinobacterial strains from the NBC collection.</title>
        <authorList>
            <person name="Joergensen T.S."/>
            <person name="Alvarez Arevalo M."/>
            <person name="Sterndorff E.B."/>
            <person name="Faurdal D."/>
            <person name="Vuksanovic O."/>
            <person name="Mourched A.-S."/>
            <person name="Charusanti P."/>
            <person name="Shaw S."/>
            <person name="Blin K."/>
            <person name="Weber T."/>
        </authorList>
    </citation>
    <scope>NUCLEOTIDE SEQUENCE</scope>
    <source>
        <strain evidence="1">NBC_00003</strain>
    </source>
</reference>
<organism evidence="1">
    <name type="scientific">Streptomyces sp. NBC_00003</name>
    <dbReference type="NCBI Taxonomy" id="2903608"/>
    <lineage>
        <taxon>Bacteria</taxon>
        <taxon>Bacillati</taxon>
        <taxon>Actinomycetota</taxon>
        <taxon>Actinomycetes</taxon>
        <taxon>Kitasatosporales</taxon>
        <taxon>Streptomycetaceae</taxon>
        <taxon>Streptomyces</taxon>
    </lineage>
</organism>
<dbReference type="EMBL" id="CP108318">
    <property type="protein sequence ID" value="WTW59320.1"/>
    <property type="molecule type" value="Genomic_DNA"/>
</dbReference>
<protein>
    <recommendedName>
        <fullName evidence="2">DUF4253 domain-containing protein</fullName>
    </recommendedName>
</protein>
<name>A0AAU2UVY2_9ACTN</name>
<dbReference type="AlphaFoldDB" id="A0AAU2UVY2"/>
<evidence type="ECO:0000313" key="1">
    <source>
        <dbReference type="EMBL" id="WTW59320.1"/>
    </source>
</evidence>
<evidence type="ECO:0008006" key="2">
    <source>
        <dbReference type="Google" id="ProtNLM"/>
    </source>
</evidence>
<sequence>MRSWDTLTITEQTLMRRAMAGDSLAGTVQDSGVALRWADVAGAPPPRSYTEDEQRKLVPQLAAVALDLAGRGLLTVKESQSPIPVASDVALSGSELREVVTNPAHWLWNPRSPCRFSLDCPQPVRERWFDGAYPARDTRGLPAWDELSIPQREVLVCAAEASGMLTGAFGIWPDPPADLGSMECLDWVDRQLAPLLPFVRNGWIEVRHLPDASSDAFTVIPLEGLRAALADPAVRYQGDDWGVGVGCVLTYTGLAVWRGGWSTVWSSRLNFG</sequence>
<accession>A0AAU2UVY2</accession>
<gene>
    <name evidence="1" type="ORF">OG549_00890</name>
</gene>
<proteinExistence type="predicted"/>